<sequence length="381" mass="43171">MDKKIKIMTVFGTRPEGIKMAPLIKELERESDNFITKNIITAQHREMLDQVLQTFDIKPDYDLDIMKKSQTLSSITTKVITELDQIFIDEKPDLVLVHGDTTTTFAAAISAFYNQISIGHVEAGLRTWNKYSPYPEEMNREMVDDLTDLYFAPTKKNFENLLKENKDEKKIFITGNTGIDALKYTVNDNFDSSEFKEIDFSKKIILLTAHRRENQGQKMEDMFKAILDVIQTDNNLELVYPVHRSPAVQKAANDVFAGSKQVKLINPLDVVHFHNLIKRSFIVLSDSGGVQEEAPALNKPVLVLRDTTERPEAVQTGAIKLVGTNPLVIKENLSSLISNSDEYQKMAKAKNPYGDGNASVRISEAIKYHFGILKDRPIDFV</sequence>
<comment type="similarity">
    <text evidence="2 5">Belongs to the UDP-N-acetylglucosamine 2-epimerase family.</text>
</comment>
<evidence type="ECO:0000256" key="2">
    <source>
        <dbReference type="ARBA" id="ARBA00038209"/>
    </source>
</evidence>
<dbReference type="CDD" id="cd03786">
    <property type="entry name" value="GTB_UDP-GlcNAc_2-Epimerase"/>
    <property type="match status" value="1"/>
</dbReference>
<evidence type="ECO:0000313" key="7">
    <source>
        <dbReference type="EMBL" id="BDR56329.1"/>
    </source>
</evidence>
<evidence type="ECO:0000259" key="6">
    <source>
        <dbReference type="Pfam" id="PF02350"/>
    </source>
</evidence>
<dbReference type="EMBL" id="AP026801">
    <property type="protein sequence ID" value="BDR56329.1"/>
    <property type="molecule type" value="Genomic_DNA"/>
</dbReference>
<accession>A0AAU9DL90</accession>
<name>A0AAU9DL90_9LACO</name>
<dbReference type="Pfam" id="PF02350">
    <property type="entry name" value="Epimerase_2"/>
    <property type="match status" value="1"/>
</dbReference>
<dbReference type="AlphaFoldDB" id="A0AAU9DL90"/>
<dbReference type="InterPro" id="IPR029767">
    <property type="entry name" value="WecB-like"/>
</dbReference>
<protein>
    <recommendedName>
        <fullName evidence="3">UDP-N-acetylglucosamine 2-epimerase (non-hydrolyzing)</fullName>
        <ecNumber evidence="3">5.1.3.14</ecNumber>
    </recommendedName>
    <alternativeName>
        <fullName evidence="4">UDP-GlcNAc-2-epimerase</fullName>
    </alternativeName>
</protein>
<dbReference type="GO" id="GO:0008761">
    <property type="term" value="F:UDP-N-acetylglucosamine 2-epimerase activity"/>
    <property type="evidence" value="ECO:0007669"/>
    <property type="project" value="UniProtKB-EC"/>
</dbReference>
<dbReference type="EC" id="5.1.3.14" evidence="3"/>
<dbReference type="NCBIfam" id="TIGR00236">
    <property type="entry name" value="wecB"/>
    <property type="match status" value="1"/>
</dbReference>
<proteinExistence type="inferred from homology"/>
<dbReference type="RefSeq" id="WP_317698240.1">
    <property type="nucleotide sequence ID" value="NZ_AP026801.1"/>
</dbReference>
<feature type="domain" description="UDP-N-acetylglucosamine 2-epimerase" evidence="6">
    <location>
        <begin position="28"/>
        <end position="367"/>
    </location>
</feature>
<keyword evidence="1 5" id="KW-0413">Isomerase</keyword>
<dbReference type="PANTHER" id="PTHR43174">
    <property type="entry name" value="UDP-N-ACETYLGLUCOSAMINE 2-EPIMERASE"/>
    <property type="match status" value="1"/>
</dbReference>
<reference evidence="7 8" key="1">
    <citation type="journal article" date="2023" name="Microbiol. Spectr.">
        <title>Symbiosis of Carpenter Bees with Uncharacterized Lactic Acid Bacteria Showing NAD Auxotrophy.</title>
        <authorList>
            <person name="Kawasaki S."/>
            <person name="Ozawa K."/>
            <person name="Mori T."/>
            <person name="Yamamoto A."/>
            <person name="Ito M."/>
            <person name="Ohkuma M."/>
            <person name="Sakamoto M."/>
            <person name="Matsutani M."/>
        </authorList>
    </citation>
    <scope>NUCLEOTIDE SEQUENCE [LARGE SCALE GENOMIC DNA]</scope>
    <source>
        <strain evidence="7 8">KimC2</strain>
    </source>
</reference>
<dbReference type="PANTHER" id="PTHR43174:SF2">
    <property type="entry name" value="UDP-N-ACETYLGLUCOSAMINE 2-EPIMERASE"/>
    <property type="match status" value="1"/>
</dbReference>
<dbReference type="Proteomes" id="UP001321804">
    <property type="component" value="Chromosome"/>
</dbReference>
<dbReference type="KEGG" id="xak:KIMC2_08910"/>
<dbReference type="SUPFAM" id="SSF53756">
    <property type="entry name" value="UDP-Glycosyltransferase/glycogen phosphorylase"/>
    <property type="match status" value="1"/>
</dbReference>
<dbReference type="Gene3D" id="3.40.50.2000">
    <property type="entry name" value="Glycogen Phosphorylase B"/>
    <property type="match status" value="2"/>
</dbReference>
<dbReference type="InterPro" id="IPR003331">
    <property type="entry name" value="UDP_GlcNAc_Epimerase_2_dom"/>
</dbReference>
<evidence type="ECO:0000256" key="3">
    <source>
        <dbReference type="ARBA" id="ARBA00038858"/>
    </source>
</evidence>
<evidence type="ECO:0000256" key="4">
    <source>
        <dbReference type="ARBA" id="ARBA00079400"/>
    </source>
</evidence>
<gene>
    <name evidence="7" type="primary">wecB</name>
    <name evidence="7" type="ORF">KIMC2_08910</name>
</gene>
<evidence type="ECO:0000313" key="8">
    <source>
        <dbReference type="Proteomes" id="UP001321804"/>
    </source>
</evidence>
<keyword evidence="8" id="KW-1185">Reference proteome</keyword>
<dbReference type="FunFam" id="3.40.50.2000:FF:000043">
    <property type="entry name" value="UDP-N-acetylglucosamine 2-epimerase"/>
    <property type="match status" value="1"/>
</dbReference>
<evidence type="ECO:0000256" key="1">
    <source>
        <dbReference type="ARBA" id="ARBA00023235"/>
    </source>
</evidence>
<organism evidence="7 8">
    <name type="scientific">Xylocopilactobacillus apis</name>
    <dbReference type="NCBI Taxonomy" id="2932183"/>
    <lineage>
        <taxon>Bacteria</taxon>
        <taxon>Bacillati</taxon>
        <taxon>Bacillota</taxon>
        <taxon>Bacilli</taxon>
        <taxon>Lactobacillales</taxon>
        <taxon>Lactobacillaceae</taxon>
        <taxon>Xylocopilactobacillus</taxon>
    </lineage>
</organism>
<evidence type="ECO:0000256" key="5">
    <source>
        <dbReference type="RuleBase" id="RU003513"/>
    </source>
</evidence>